<dbReference type="SMART" id="SM00490">
    <property type="entry name" value="HELICc"/>
    <property type="match status" value="1"/>
</dbReference>
<feature type="domain" description="Helicase ATP-binding" evidence="3">
    <location>
        <begin position="40"/>
        <end position="219"/>
    </location>
</feature>
<dbReference type="SUPFAM" id="SSF52540">
    <property type="entry name" value="P-loop containing nucleoside triphosphate hydrolases"/>
    <property type="match status" value="1"/>
</dbReference>
<evidence type="ECO:0000259" key="3">
    <source>
        <dbReference type="PROSITE" id="PS51192"/>
    </source>
</evidence>
<dbReference type="GO" id="GO:0016887">
    <property type="term" value="F:ATP hydrolysis activity"/>
    <property type="evidence" value="ECO:0007669"/>
    <property type="project" value="TreeGrafter"/>
</dbReference>
<dbReference type="Proteomes" id="UP000009081">
    <property type="component" value="Plasmid megaplasmid"/>
</dbReference>
<dbReference type="PROSITE" id="PS51194">
    <property type="entry name" value="HELICASE_CTER"/>
    <property type="match status" value="1"/>
</dbReference>
<reference evidence="5 6" key="1">
    <citation type="journal article" date="2009" name="PLoS ONE">
        <title>Methylobacterium genome sequences: a reference blueprint to investigate microbial metabolism of C1 compounds from natural and industrial sources.</title>
        <authorList>
            <person name="Vuilleumier S."/>
            <person name="Chistoserdova L."/>
            <person name="Lee M.-C."/>
            <person name="Bringel F."/>
            <person name="Lajus A."/>
            <person name="Zhou Y."/>
            <person name="Gourion B."/>
            <person name="Barbe V."/>
            <person name="Chang J."/>
            <person name="Cruveiller S."/>
            <person name="Dossat C."/>
            <person name="Gillett W."/>
            <person name="Gruffaz C."/>
            <person name="Haugen E."/>
            <person name="Hourcade E."/>
            <person name="Levy R."/>
            <person name="Mangenot S."/>
            <person name="Muller E."/>
            <person name="Nadalig T."/>
            <person name="Pagni M."/>
            <person name="Penny C."/>
            <person name="Peyraud R."/>
            <person name="Robinson D.G."/>
            <person name="Roche D."/>
            <person name="Rouy Z."/>
            <person name="Saenampechek C."/>
            <person name="Salvignol G."/>
            <person name="Vallenet D."/>
            <person name="Wu Z."/>
            <person name="Marx C.J."/>
            <person name="Vorholt J.A."/>
            <person name="Olson M.V."/>
            <person name="Kaul R."/>
            <person name="Weissenbach J."/>
            <person name="Medigue C."/>
            <person name="Lidstrom M.E."/>
        </authorList>
    </citation>
    <scope>NUCLEOTIDE SEQUENCE [LARGE SCALE GENOMIC DNA]</scope>
    <source>
        <strain evidence="6">ATCC 14718 / DSM 1338 / JCM 2805 / NCIMB 9133 / AM1</strain>
    </source>
</reference>
<dbReference type="HOGENOM" id="CLU_002025_2_1_5"/>
<dbReference type="KEGG" id="mea:Mex_2p1064"/>
<dbReference type="PANTHER" id="PTHR47962:SF5">
    <property type="entry name" value="ATP-DEPENDENT HELICASE LHR-RELATED"/>
    <property type="match status" value="1"/>
</dbReference>
<dbReference type="InterPro" id="IPR001650">
    <property type="entry name" value="Helicase_C-like"/>
</dbReference>
<dbReference type="RefSeq" id="WP_003605655.1">
    <property type="nucleotide sequence ID" value="NC_012811.1"/>
</dbReference>
<dbReference type="InterPro" id="IPR027417">
    <property type="entry name" value="P-loop_NTPase"/>
</dbReference>
<keyword evidence="2" id="KW-0067">ATP-binding</keyword>
<dbReference type="GO" id="GO:0005524">
    <property type="term" value="F:ATP binding"/>
    <property type="evidence" value="ECO:0007669"/>
    <property type="project" value="UniProtKB-KW"/>
</dbReference>
<evidence type="ECO:0000256" key="1">
    <source>
        <dbReference type="ARBA" id="ARBA00022741"/>
    </source>
</evidence>
<dbReference type="InterPro" id="IPR014001">
    <property type="entry name" value="Helicase_ATP-bd"/>
</dbReference>
<dbReference type="OrthoDB" id="9815222at2"/>
<accession>C5B5W2</accession>
<dbReference type="AlphaFoldDB" id="C5B5W2"/>
<evidence type="ECO:0000313" key="5">
    <source>
        <dbReference type="EMBL" id="ACS43844.1"/>
    </source>
</evidence>
<dbReference type="EMBL" id="CP001511">
    <property type="protein sequence ID" value="ACS43844.1"/>
    <property type="molecule type" value="Genomic_DNA"/>
</dbReference>
<evidence type="ECO:0000313" key="6">
    <source>
        <dbReference type="Proteomes" id="UP000009081"/>
    </source>
</evidence>
<name>C5B5W2_METEA</name>
<gene>
    <name evidence="5" type="ordered locus">MexAM1_META2p1064</name>
</gene>
<dbReference type="InterPro" id="IPR011545">
    <property type="entry name" value="DEAD/DEAH_box_helicase_dom"/>
</dbReference>
<evidence type="ECO:0000259" key="4">
    <source>
        <dbReference type="PROSITE" id="PS51194"/>
    </source>
</evidence>
<dbReference type="PANTHER" id="PTHR47962">
    <property type="entry name" value="ATP-DEPENDENT HELICASE LHR-RELATED-RELATED"/>
    <property type="match status" value="1"/>
</dbReference>
<geneLocation type="plasmid" evidence="5 6">
    <name>megaplasmid</name>
</geneLocation>
<dbReference type="InterPro" id="IPR052511">
    <property type="entry name" value="ATP-dep_Helicase"/>
</dbReference>
<proteinExistence type="predicted"/>
<sequence>MNAAAAVGGDPADLLHPAVRRWVAEKGWSGLRPMQARAIEAVLRSDADVIVSAGTASGKTEAAFLPAVSSLAASPVATVGILSVSPLRSLINDQHGRLESLGEAVGLPVTRWHGETRPEDKERLRRNPSGIVIITPESLEALLLRRRGSVERMFGHLRHVVVDELHAFLAGDRGAHLASLLVRLDVAVGRRIRRIGLSATLGDPRAAAAWLRPSDPGKVVVVAEQGTKPIETRLEAVLEQRRPDWIEDIEAEELGYRTGTAQLADRLAPRLAEGKNLIFAGSRRSVETLADALRRRAESSGFDNAFHPHHGSLSKVYRQQVEDALRRPGTPATAVATTTLELGIDIGPVERVVNVGPPRSLAALRQRAGRSGRREGTVPTLDLAVVLRPPAADCGPLEDIQPDLVCAAAAIHLLHAGYVEPPADSPASLSVLCHQILCIAAALAPVDADRLAAILGRAAPFRRYGAARIRDLLVRLSASQCGFLERLGGGLVRPGPEGRRILEGPDVFSVFATPVELGLVYEGTRLGSIPVAGGSPLGPGDSVVFQGRRWTVERIEFAERTAFVAPAPRGSAIKFEGGDAAPMHDALPRAMREVYASDAYPPWLDHAARNVLHHGRRAYRSRRVDAAPLQPEGAGTVALPFVGTLRLKALALGLQGEGLQASASAYAVHVEGAAPAMVREVLGLVAREAPARLAGWLSTRGTVPEGKFDGLLDPAFRASWWAETNEVGRLAAETASFLLGFGRRLT</sequence>
<dbReference type="GO" id="GO:0003677">
    <property type="term" value="F:DNA binding"/>
    <property type="evidence" value="ECO:0007669"/>
    <property type="project" value="TreeGrafter"/>
</dbReference>
<keyword evidence="5" id="KW-0347">Helicase</keyword>
<feature type="domain" description="Helicase C-terminal" evidence="4">
    <location>
        <begin position="263"/>
        <end position="419"/>
    </location>
</feature>
<dbReference type="PROSITE" id="PS51192">
    <property type="entry name" value="HELICASE_ATP_BIND_1"/>
    <property type="match status" value="1"/>
</dbReference>
<keyword evidence="5" id="KW-0378">Hydrolase</keyword>
<dbReference type="SMART" id="SM00487">
    <property type="entry name" value="DEXDc"/>
    <property type="match status" value="1"/>
</dbReference>
<organism evidence="5 6">
    <name type="scientific">Methylorubrum extorquens (strain ATCC 14718 / DSM 1338 / JCM 2805 / NCIMB 9133 / AM1)</name>
    <name type="common">Methylobacterium extorquens</name>
    <dbReference type="NCBI Taxonomy" id="272630"/>
    <lineage>
        <taxon>Bacteria</taxon>
        <taxon>Pseudomonadati</taxon>
        <taxon>Pseudomonadota</taxon>
        <taxon>Alphaproteobacteria</taxon>
        <taxon>Hyphomicrobiales</taxon>
        <taxon>Methylobacteriaceae</taxon>
        <taxon>Methylorubrum</taxon>
    </lineage>
</organism>
<dbReference type="Gene3D" id="3.40.50.300">
    <property type="entry name" value="P-loop containing nucleotide triphosphate hydrolases"/>
    <property type="match status" value="2"/>
</dbReference>
<evidence type="ECO:0000256" key="2">
    <source>
        <dbReference type="ARBA" id="ARBA00022840"/>
    </source>
</evidence>
<dbReference type="GO" id="GO:0004386">
    <property type="term" value="F:helicase activity"/>
    <property type="evidence" value="ECO:0007669"/>
    <property type="project" value="UniProtKB-KW"/>
</dbReference>
<keyword evidence="1" id="KW-0547">Nucleotide-binding</keyword>
<dbReference type="Pfam" id="PF00270">
    <property type="entry name" value="DEAD"/>
    <property type="match status" value="1"/>
</dbReference>
<protein>
    <submittedName>
        <fullName evidence="5">DEAD/DEAH box helicase domain protein</fullName>
    </submittedName>
</protein>
<keyword evidence="6" id="KW-1185">Reference proteome</keyword>
<keyword evidence="5" id="KW-0614">Plasmid</keyword>
<dbReference type="Pfam" id="PF00271">
    <property type="entry name" value="Helicase_C"/>
    <property type="match status" value="1"/>
</dbReference>